<reference evidence="2" key="1">
    <citation type="journal article" date="2020" name="bioRxiv">
        <title>Comparative genomics of Chlamydomonas.</title>
        <authorList>
            <person name="Craig R.J."/>
            <person name="Hasan A.R."/>
            <person name="Ness R.W."/>
            <person name="Keightley P.D."/>
        </authorList>
    </citation>
    <scope>NUCLEOTIDE SEQUENCE</scope>
    <source>
        <strain evidence="2">CCAP 11/70</strain>
    </source>
</reference>
<evidence type="ECO:0000313" key="3">
    <source>
        <dbReference type="Proteomes" id="UP000612055"/>
    </source>
</evidence>
<feature type="region of interest" description="Disordered" evidence="1">
    <location>
        <begin position="419"/>
        <end position="472"/>
    </location>
</feature>
<organism evidence="2 3">
    <name type="scientific">Edaphochlamys debaryana</name>
    <dbReference type="NCBI Taxonomy" id="47281"/>
    <lineage>
        <taxon>Eukaryota</taxon>
        <taxon>Viridiplantae</taxon>
        <taxon>Chlorophyta</taxon>
        <taxon>core chlorophytes</taxon>
        <taxon>Chlorophyceae</taxon>
        <taxon>CS clade</taxon>
        <taxon>Chlamydomonadales</taxon>
        <taxon>Chlamydomonadales incertae sedis</taxon>
        <taxon>Edaphochlamys</taxon>
    </lineage>
</organism>
<dbReference type="AlphaFoldDB" id="A0A835XZR0"/>
<sequence>MAGPSQVTSLDSLVRHLSADAADVLVAALLPKLDRPCGGALGCVRLASKSLRRFVDGSLRRLFLRVESGSNRWEVPRLERWGRVDSLELLLEPHGPAVRNGDGPIMHNIGAELDTLALLAVTAQSPAMRQRITSLAVRWDDDFIHARVDPGHDDPNALPSISPLTVSHLALLFPSLRELNLDVVISTLDRKSELHLPMMYDALAAQPYLDTLRLPTWGALSGIGALATSLKRLRISAPYFLTVEVPYEQLSVISQLRALKELQVDAAHMTLDTLTSLLNALPDGRPELSATLDLTPYGVLEQPGAVYGTGRWVCTCSGGAIRELECSGVELAHLASVCAGLAPYVSVLRVVEVRPGQDPLPPAQLGPFRAFVKRCGGGVRLVSLDLPQKATLAPAQQAVEVLGVPQMLHWTAVGGRDQLSLPAPKHTDAPVAAAAAAAEAEAAPPGRVAQPAAAGAQPGAPQADGEGSRAGAFPHPAEVLQRAVDGLAAAAAGGRAEAGASDGAQSSPVVLACGPFVGTLAFTPKVVKSWLKHLSRAAQWQAQAPVFAFQLLPSAEALLVRCPGPEAAAALVAGAAQAQVGRAAPSGLAAYHVGRVPAWRDVAFVLAPYMKQAMQQALDACGTHDPLACLAFVVRVAKFLDDLPSESRS</sequence>
<name>A0A835XZR0_9CHLO</name>
<comment type="caution">
    <text evidence="2">The sequence shown here is derived from an EMBL/GenBank/DDBJ whole genome shotgun (WGS) entry which is preliminary data.</text>
</comment>
<dbReference type="Proteomes" id="UP000612055">
    <property type="component" value="Unassembled WGS sequence"/>
</dbReference>
<accession>A0A835XZR0</accession>
<dbReference type="EMBL" id="JAEHOE010000034">
    <property type="protein sequence ID" value="KAG2494012.1"/>
    <property type="molecule type" value="Genomic_DNA"/>
</dbReference>
<protein>
    <submittedName>
        <fullName evidence="2">Uncharacterized protein</fullName>
    </submittedName>
</protein>
<proteinExistence type="predicted"/>
<evidence type="ECO:0000256" key="1">
    <source>
        <dbReference type="SAM" id="MobiDB-lite"/>
    </source>
</evidence>
<keyword evidence="3" id="KW-1185">Reference proteome</keyword>
<gene>
    <name evidence="2" type="ORF">HYH03_007939</name>
</gene>
<evidence type="ECO:0000313" key="2">
    <source>
        <dbReference type="EMBL" id="KAG2494012.1"/>
    </source>
</evidence>
<feature type="compositionally biased region" description="Low complexity" evidence="1">
    <location>
        <begin position="432"/>
        <end position="463"/>
    </location>
</feature>